<comment type="cofactor">
    <cofactor evidence="1">
        <name>FAD</name>
        <dbReference type="ChEBI" id="CHEBI:57692"/>
    </cofactor>
</comment>
<dbReference type="PANTHER" id="PTHR42973:SF39">
    <property type="entry name" value="FAD-BINDING PCMH-TYPE DOMAIN-CONTAINING PROTEIN"/>
    <property type="match status" value="1"/>
</dbReference>
<evidence type="ECO:0000313" key="7">
    <source>
        <dbReference type="EMBL" id="GAM33978.1"/>
    </source>
</evidence>
<keyword evidence="8" id="KW-1185">Reference proteome</keyword>
<evidence type="ECO:0000256" key="2">
    <source>
        <dbReference type="ARBA" id="ARBA00005466"/>
    </source>
</evidence>
<evidence type="ECO:0000256" key="3">
    <source>
        <dbReference type="ARBA" id="ARBA00022630"/>
    </source>
</evidence>
<dbReference type="InterPro" id="IPR036318">
    <property type="entry name" value="FAD-bd_PCMH-like_sf"/>
</dbReference>
<comment type="similarity">
    <text evidence="2">Belongs to the oxygen-dependent FAD-linked oxidoreductase family.</text>
</comment>
<dbReference type="Proteomes" id="UP000053095">
    <property type="component" value="Unassembled WGS sequence"/>
</dbReference>
<keyword evidence="4" id="KW-0274">FAD</keyword>
<evidence type="ECO:0000313" key="8">
    <source>
        <dbReference type="Proteomes" id="UP000053095"/>
    </source>
</evidence>
<organism evidence="7 8">
    <name type="scientific">Talaromyces pinophilus</name>
    <name type="common">Penicillium pinophilum</name>
    <dbReference type="NCBI Taxonomy" id="128442"/>
    <lineage>
        <taxon>Eukaryota</taxon>
        <taxon>Fungi</taxon>
        <taxon>Dikarya</taxon>
        <taxon>Ascomycota</taxon>
        <taxon>Pezizomycotina</taxon>
        <taxon>Eurotiomycetes</taxon>
        <taxon>Eurotiomycetidae</taxon>
        <taxon>Eurotiales</taxon>
        <taxon>Trichocomaceae</taxon>
        <taxon>Talaromyces</taxon>
        <taxon>Talaromyces sect. Talaromyces</taxon>
    </lineage>
</organism>
<dbReference type="PANTHER" id="PTHR42973">
    <property type="entry name" value="BINDING OXIDOREDUCTASE, PUTATIVE (AFU_ORTHOLOGUE AFUA_1G17690)-RELATED"/>
    <property type="match status" value="1"/>
</dbReference>
<dbReference type="Gene3D" id="3.30.465.10">
    <property type="match status" value="1"/>
</dbReference>
<accession>A0A698XN04</accession>
<evidence type="ECO:0000256" key="1">
    <source>
        <dbReference type="ARBA" id="ARBA00001974"/>
    </source>
</evidence>
<evidence type="ECO:0000256" key="5">
    <source>
        <dbReference type="ARBA" id="ARBA00023002"/>
    </source>
</evidence>
<name>A0A698XN04_TALPI</name>
<dbReference type="AlphaFoldDB" id="A0A698XN04"/>
<keyword evidence="5" id="KW-0560">Oxidoreductase</keyword>
<sequence length="595" mass="65001">MRGKRLFGAVVLMSTLEVQAQNITTPDPEGCVDPTEFASCLTNANTTAIQCASQPNAGITACEVQALVDEMLCYYGSCWNKVYTCAYQYITSEYLLAINRDHIQSAPFYPAPADAPDSCSCNLGISLINATLNHDTLYTCWAMNNQTQSHDCQCCVYSAAVSASYGICPGTEKDILGVPILVEEGRANIAANGSCDALTYDVCYGQFGIPTADNGTYVDVNNLPPNQTQALSNTPGASPLTSPPGGETMTVTFLNKTYTITAAPYNATNVAATTTTKTWGCTVGLTQNWGWACEHVIAIDVVTSYGEIVHADFEQSSDLLWAARGAGPGFPGLVTRFHVQTKPLPKVMKSSLYVYKLGQYEAVFDWALKIPSGIDEGLEITVIGSYPSGFDEPCITVALLAVGDNEESVTEVLRRADESHPGGAAVRAFCDDTSFDEQFRYKTEAYPEGHRYCADNSFLDNNADVASVLKSAFSTLPTRKSLALYNSMVPTSRHDLPPIALSVQSDHYFALYGIWEDEDDDAHNQAWVSDIMKTVGQHSVGAYTGEFDFQRRYSRFWGDEQAKKLKDIREKWDPKGIFCGYLGLEVDQWQFSSEA</sequence>
<dbReference type="Gene3D" id="3.40.462.20">
    <property type="match status" value="1"/>
</dbReference>
<feature type="chain" id="PRO_5025487057" evidence="6">
    <location>
        <begin position="21"/>
        <end position="595"/>
    </location>
</feature>
<dbReference type="InterPro" id="IPR050416">
    <property type="entry name" value="FAD-linked_Oxidoreductase"/>
</dbReference>
<feature type="signal peptide" evidence="6">
    <location>
        <begin position="1"/>
        <end position="20"/>
    </location>
</feature>
<dbReference type="GO" id="GO:0016491">
    <property type="term" value="F:oxidoreductase activity"/>
    <property type="evidence" value="ECO:0007669"/>
    <property type="project" value="UniProtKB-KW"/>
</dbReference>
<dbReference type="GO" id="GO:0050660">
    <property type="term" value="F:flavin adenine dinucleotide binding"/>
    <property type="evidence" value="ECO:0007669"/>
    <property type="project" value="InterPro"/>
</dbReference>
<dbReference type="InterPro" id="IPR016169">
    <property type="entry name" value="FAD-bd_PCMH_sub2"/>
</dbReference>
<reference evidence="8" key="1">
    <citation type="journal article" date="2015" name="Genome Announc.">
        <title>Draft genome sequence of Talaromyces cellulolyticus strain Y-94, a source of lignocellulosic biomass-degrading enzymes.</title>
        <authorList>
            <person name="Fujii T."/>
            <person name="Koike H."/>
            <person name="Sawayama S."/>
            <person name="Yano S."/>
            <person name="Inoue H."/>
        </authorList>
    </citation>
    <scope>NUCLEOTIDE SEQUENCE [LARGE SCALE GENOMIC DNA]</scope>
    <source>
        <strain evidence="8">Y-94</strain>
    </source>
</reference>
<dbReference type="SUPFAM" id="SSF56176">
    <property type="entry name" value="FAD-binding/transporter-associated domain-like"/>
    <property type="match status" value="1"/>
</dbReference>
<evidence type="ECO:0000256" key="6">
    <source>
        <dbReference type="SAM" id="SignalP"/>
    </source>
</evidence>
<dbReference type="EMBL" id="DF933809">
    <property type="protein sequence ID" value="GAM33978.1"/>
    <property type="molecule type" value="Genomic_DNA"/>
</dbReference>
<keyword evidence="3" id="KW-0285">Flavoprotein</keyword>
<evidence type="ECO:0000256" key="4">
    <source>
        <dbReference type="ARBA" id="ARBA00022827"/>
    </source>
</evidence>
<gene>
    <name evidence="7" type="ORF">TCE0_013f01269</name>
</gene>
<proteinExistence type="inferred from homology"/>
<keyword evidence="6" id="KW-0732">Signal</keyword>
<protein>
    <submittedName>
        <fullName evidence="7">FAD binding oxidoreductase</fullName>
    </submittedName>
</protein>